<dbReference type="InterPro" id="IPR039422">
    <property type="entry name" value="MarR/SlyA-like"/>
</dbReference>
<dbReference type="PRINTS" id="PR00598">
    <property type="entry name" value="HTHMARR"/>
</dbReference>
<feature type="domain" description="HTH marR-type" evidence="1">
    <location>
        <begin position="1"/>
        <end position="143"/>
    </location>
</feature>
<dbReference type="PROSITE" id="PS50995">
    <property type="entry name" value="HTH_MARR_2"/>
    <property type="match status" value="1"/>
</dbReference>
<name>A0ABX8CS10_9NOCA</name>
<reference evidence="2 3" key="1">
    <citation type="submission" date="2021-04" db="EMBL/GenBank/DDBJ databases">
        <title>Nocardia tengchongensis.</title>
        <authorList>
            <person name="Zhuang k."/>
            <person name="Ran Y."/>
            <person name="Li W."/>
        </authorList>
    </citation>
    <scope>NUCLEOTIDE SEQUENCE [LARGE SCALE GENOMIC DNA]</scope>
    <source>
        <strain evidence="2 3">CFH S0057</strain>
    </source>
</reference>
<evidence type="ECO:0000313" key="2">
    <source>
        <dbReference type="EMBL" id="QVI21300.1"/>
    </source>
</evidence>
<dbReference type="Proteomes" id="UP000683310">
    <property type="component" value="Chromosome"/>
</dbReference>
<organism evidence="2 3">
    <name type="scientific">Nocardia tengchongensis</name>
    <dbReference type="NCBI Taxonomy" id="2055889"/>
    <lineage>
        <taxon>Bacteria</taxon>
        <taxon>Bacillati</taxon>
        <taxon>Actinomycetota</taxon>
        <taxon>Actinomycetes</taxon>
        <taxon>Mycobacteriales</taxon>
        <taxon>Nocardiaceae</taxon>
        <taxon>Nocardia</taxon>
    </lineage>
</organism>
<dbReference type="PANTHER" id="PTHR33164:SF89">
    <property type="entry name" value="MARR FAMILY REGULATORY PROTEIN"/>
    <property type="match status" value="1"/>
</dbReference>
<dbReference type="PANTHER" id="PTHR33164">
    <property type="entry name" value="TRANSCRIPTIONAL REGULATOR, MARR FAMILY"/>
    <property type="match status" value="1"/>
</dbReference>
<gene>
    <name evidence="2" type="ORF">KHQ06_35850</name>
</gene>
<proteinExistence type="predicted"/>
<evidence type="ECO:0000313" key="3">
    <source>
        <dbReference type="Proteomes" id="UP000683310"/>
    </source>
</evidence>
<accession>A0ABX8CS10</accession>
<dbReference type="RefSeq" id="WP_213557402.1">
    <property type="nucleotide sequence ID" value="NZ_JBHYZU010000010.1"/>
</dbReference>
<dbReference type="InterPro" id="IPR000835">
    <property type="entry name" value="HTH_MarR-typ"/>
</dbReference>
<dbReference type="Gene3D" id="1.10.10.10">
    <property type="entry name" value="Winged helix-like DNA-binding domain superfamily/Winged helix DNA-binding domain"/>
    <property type="match status" value="1"/>
</dbReference>
<keyword evidence="3" id="KW-1185">Reference proteome</keyword>
<evidence type="ECO:0000259" key="1">
    <source>
        <dbReference type="PROSITE" id="PS50995"/>
    </source>
</evidence>
<dbReference type="InterPro" id="IPR036388">
    <property type="entry name" value="WH-like_DNA-bd_sf"/>
</dbReference>
<sequence length="151" mass="16011">MNDVKKPTGLPRTVAFRLGTVGAVVADRFAARIEELDLKPKHAGLMTALSHGEAASQQELAGRLGVAPSLVVALADHLERLGAIERVRDPGDRRRQVLRLTAHGHTLLAACEQAARELDDELTAGMTAEQRTALQRALGVLAAEAGLPTGE</sequence>
<protein>
    <submittedName>
        <fullName evidence="2">Winged helix-turn-helix transcriptional regulator</fullName>
    </submittedName>
</protein>
<dbReference type="SUPFAM" id="SSF46785">
    <property type="entry name" value="Winged helix' DNA-binding domain"/>
    <property type="match status" value="1"/>
</dbReference>
<dbReference type="SMART" id="SM00347">
    <property type="entry name" value="HTH_MARR"/>
    <property type="match status" value="1"/>
</dbReference>
<dbReference type="EMBL" id="CP074371">
    <property type="protein sequence ID" value="QVI21300.1"/>
    <property type="molecule type" value="Genomic_DNA"/>
</dbReference>
<dbReference type="InterPro" id="IPR036390">
    <property type="entry name" value="WH_DNA-bd_sf"/>
</dbReference>
<dbReference type="Pfam" id="PF12802">
    <property type="entry name" value="MarR_2"/>
    <property type="match status" value="1"/>
</dbReference>